<dbReference type="InterPro" id="IPR000084">
    <property type="entry name" value="PE-PGRS_N"/>
</dbReference>
<dbReference type="STRING" id="1790.A5645_14415"/>
<dbReference type="AlphaFoldDB" id="A0A1A3C7F7"/>
<gene>
    <name evidence="2" type="ORF">A9X01_22095</name>
</gene>
<comment type="caution">
    <text evidence="2">The sequence shown here is derived from an EMBL/GenBank/DDBJ whole genome shotgun (WGS) entry which is preliminary data.</text>
</comment>
<dbReference type="Pfam" id="PF00934">
    <property type="entry name" value="PE"/>
    <property type="match status" value="1"/>
</dbReference>
<organism evidence="2 3">
    <name type="scientific">Mycobacterium asiaticum</name>
    <dbReference type="NCBI Taxonomy" id="1790"/>
    <lineage>
        <taxon>Bacteria</taxon>
        <taxon>Bacillati</taxon>
        <taxon>Actinomycetota</taxon>
        <taxon>Actinomycetes</taxon>
        <taxon>Mycobacteriales</taxon>
        <taxon>Mycobacteriaceae</taxon>
        <taxon>Mycobacterium</taxon>
    </lineage>
</organism>
<dbReference type="eggNOG" id="ENOG5030M5Q">
    <property type="taxonomic scope" value="Bacteria"/>
</dbReference>
<dbReference type="Proteomes" id="UP000093795">
    <property type="component" value="Unassembled WGS sequence"/>
</dbReference>
<proteinExistence type="predicted"/>
<dbReference type="OrthoDB" id="4731653at2"/>
<dbReference type="Gene3D" id="1.10.287.850">
    <property type="entry name" value="HP0062-like domain"/>
    <property type="match status" value="1"/>
</dbReference>
<evidence type="ECO:0000259" key="1">
    <source>
        <dbReference type="Pfam" id="PF00934"/>
    </source>
</evidence>
<reference evidence="2 3" key="1">
    <citation type="submission" date="2016-06" db="EMBL/GenBank/DDBJ databases">
        <authorList>
            <person name="Kjaerup R.B."/>
            <person name="Dalgaard T.S."/>
            <person name="Juul-Madsen H.R."/>
        </authorList>
    </citation>
    <scope>NUCLEOTIDE SEQUENCE [LARGE SCALE GENOMIC DNA]</scope>
    <source>
        <strain evidence="2 3">1081914.2</strain>
    </source>
</reference>
<evidence type="ECO:0000313" key="3">
    <source>
        <dbReference type="Proteomes" id="UP000093795"/>
    </source>
</evidence>
<feature type="domain" description="PE" evidence="1">
    <location>
        <begin position="7"/>
        <end position="95"/>
    </location>
</feature>
<accession>A0A1A3C7F7</accession>
<protein>
    <submittedName>
        <fullName evidence="2">PE family protein</fullName>
    </submittedName>
</protein>
<evidence type="ECO:0000313" key="2">
    <source>
        <dbReference type="EMBL" id="OBI82528.1"/>
    </source>
</evidence>
<dbReference type="EMBL" id="LZKQ01000165">
    <property type="protein sequence ID" value="OBI82528.1"/>
    <property type="molecule type" value="Genomic_DNA"/>
</dbReference>
<sequence>MTENNRLSIRPDEVTEVTRQLDELAGRMQRVMETETPNLTTISSGQDEVSQRVAHTLNEVLGSFTKASDQGATEMHEVSAAMRSHAGRIAETDLAD</sequence>
<name>A0A1A3C7F7_MYCAS</name>
<dbReference type="RefSeq" id="WP_065121459.1">
    <property type="nucleotide sequence ID" value="NZ_LZKQ01000165.1"/>
</dbReference>